<feature type="compositionally biased region" description="Polar residues" evidence="2">
    <location>
        <begin position="9"/>
        <end position="18"/>
    </location>
</feature>
<feature type="binding site" evidence="1">
    <location>
        <position position="143"/>
    </location>
    <ligand>
        <name>Mn(2+)</name>
        <dbReference type="ChEBI" id="CHEBI:29035"/>
        <label>2</label>
    </ligand>
</feature>
<dbReference type="Pfam" id="PF01546">
    <property type="entry name" value="Peptidase_M20"/>
    <property type="match status" value="1"/>
</dbReference>
<organism evidence="4 5">
    <name type="scientific">Paenibacillus curdlanolyticus YK9</name>
    <dbReference type="NCBI Taxonomy" id="717606"/>
    <lineage>
        <taxon>Bacteria</taxon>
        <taxon>Bacillati</taxon>
        <taxon>Bacillota</taxon>
        <taxon>Bacilli</taxon>
        <taxon>Bacillales</taxon>
        <taxon>Paenibacillaceae</taxon>
        <taxon>Paenibacillus</taxon>
    </lineage>
</organism>
<dbReference type="Pfam" id="PF07687">
    <property type="entry name" value="M20_dimer"/>
    <property type="match status" value="1"/>
</dbReference>
<dbReference type="STRING" id="717606.PaecuDRAFT_1562"/>
<dbReference type="InterPro" id="IPR036264">
    <property type="entry name" value="Bact_exopeptidase_dim_dom"/>
</dbReference>
<dbReference type="eggNOG" id="COG1473">
    <property type="taxonomic scope" value="Bacteria"/>
</dbReference>
<dbReference type="AlphaFoldDB" id="E0I7D8"/>
<evidence type="ECO:0000313" key="5">
    <source>
        <dbReference type="Proteomes" id="UP000005387"/>
    </source>
</evidence>
<dbReference type="Gene3D" id="3.30.70.360">
    <property type="match status" value="1"/>
</dbReference>
<evidence type="ECO:0000256" key="2">
    <source>
        <dbReference type="SAM" id="MobiDB-lite"/>
    </source>
</evidence>
<evidence type="ECO:0000313" key="4">
    <source>
        <dbReference type="EMBL" id="EFM11954.1"/>
    </source>
</evidence>
<gene>
    <name evidence="4" type="ORF">PaecuDRAFT_1562</name>
</gene>
<dbReference type="InterPro" id="IPR002933">
    <property type="entry name" value="Peptidase_M20"/>
</dbReference>
<dbReference type="InterPro" id="IPR011650">
    <property type="entry name" value="Peptidase_M20_dimer"/>
</dbReference>
<dbReference type="EC" id="3.5.1.47" evidence="4"/>
<dbReference type="Proteomes" id="UP000005387">
    <property type="component" value="Unassembled WGS sequence"/>
</dbReference>
<dbReference type="RefSeq" id="WP_006037573.1">
    <property type="nucleotide sequence ID" value="NZ_AEDD01000003.1"/>
</dbReference>
<dbReference type="PANTHER" id="PTHR11014">
    <property type="entry name" value="PEPTIDASE M20 FAMILY MEMBER"/>
    <property type="match status" value="1"/>
</dbReference>
<dbReference type="InterPro" id="IPR017439">
    <property type="entry name" value="Amidohydrolase"/>
</dbReference>
<evidence type="ECO:0000259" key="3">
    <source>
        <dbReference type="Pfam" id="PF07687"/>
    </source>
</evidence>
<reference evidence="4 5" key="1">
    <citation type="submission" date="2010-07" db="EMBL/GenBank/DDBJ databases">
        <title>The draft genome of Paenibacillus curdlanolyticus YK9.</title>
        <authorList>
            <consortium name="US DOE Joint Genome Institute (JGI-PGF)"/>
            <person name="Lucas S."/>
            <person name="Copeland A."/>
            <person name="Lapidus A."/>
            <person name="Cheng J.-F."/>
            <person name="Bruce D."/>
            <person name="Goodwin L."/>
            <person name="Pitluck S."/>
            <person name="Land M.L."/>
            <person name="Hauser L."/>
            <person name="Chang Y.-J."/>
            <person name="Jeffries C."/>
            <person name="Anderson I.J."/>
            <person name="Johnson E."/>
            <person name="Loganathan U."/>
            <person name="Mulhopadhyay B."/>
            <person name="Kyrpides N."/>
            <person name="Woyke T.J."/>
        </authorList>
    </citation>
    <scope>NUCLEOTIDE SEQUENCE [LARGE SCALE GENOMIC DNA]</scope>
    <source>
        <strain evidence="4 5">YK9</strain>
    </source>
</reference>
<dbReference type="PANTHER" id="PTHR11014:SF63">
    <property type="entry name" value="METALLOPEPTIDASE, PUTATIVE (AFU_ORTHOLOGUE AFUA_6G09600)-RELATED"/>
    <property type="match status" value="1"/>
</dbReference>
<feature type="binding site" evidence="1">
    <location>
        <position position="213"/>
    </location>
    <ligand>
        <name>Mn(2+)</name>
        <dbReference type="ChEBI" id="CHEBI:29035"/>
        <label>2</label>
    </ligand>
</feature>
<dbReference type="EMBL" id="AEDD01000003">
    <property type="protein sequence ID" value="EFM11954.1"/>
    <property type="molecule type" value="Genomic_DNA"/>
</dbReference>
<comment type="cofactor">
    <cofactor evidence="1">
        <name>Mn(2+)</name>
        <dbReference type="ChEBI" id="CHEBI:29035"/>
    </cofactor>
    <text evidence="1">The Mn(2+) ion enhances activity.</text>
</comment>
<accession>E0I7D8</accession>
<dbReference type="GO" id="GO:0046872">
    <property type="term" value="F:metal ion binding"/>
    <property type="evidence" value="ECO:0007669"/>
    <property type="project" value="UniProtKB-KW"/>
</dbReference>
<feature type="binding site" evidence="1">
    <location>
        <position position="179"/>
    </location>
    <ligand>
        <name>Mn(2+)</name>
        <dbReference type="ChEBI" id="CHEBI:29035"/>
        <label>2</label>
    </ligand>
</feature>
<feature type="region of interest" description="Disordered" evidence="2">
    <location>
        <begin position="1"/>
        <end position="30"/>
    </location>
</feature>
<keyword evidence="4" id="KW-0378">Hydrolase</keyword>
<feature type="domain" description="Peptidase M20 dimerisation" evidence="3">
    <location>
        <begin position="235"/>
        <end position="332"/>
    </location>
</feature>
<dbReference type="PIRSF" id="PIRSF005962">
    <property type="entry name" value="Pept_M20D_amidohydro"/>
    <property type="match status" value="1"/>
</dbReference>
<keyword evidence="1" id="KW-0479">Metal-binding</keyword>
<keyword evidence="5" id="KW-1185">Reference proteome</keyword>
<evidence type="ECO:0000256" key="1">
    <source>
        <dbReference type="PIRSR" id="PIRSR005962-1"/>
    </source>
</evidence>
<protein>
    <submittedName>
        <fullName evidence="4">Amidohydrolase</fullName>
        <ecNumber evidence="4">3.5.1.47</ecNumber>
    </submittedName>
</protein>
<feature type="binding site" evidence="1">
    <location>
        <position position="145"/>
    </location>
    <ligand>
        <name>Mn(2+)</name>
        <dbReference type="ChEBI" id="CHEBI:29035"/>
        <label>2</label>
    </ligand>
</feature>
<dbReference type="GO" id="GO:0050118">
    <property type="term" value="F:N-acetyldiaminopimelate deacetylase activity"/>
    <property type="evidence" value="ECO:0007669"/>
    <property type="project" value="UniProtKB-EC"/>
</dbReference>
<keyword evidence="1" id="KW-0464">Manganese</keyword>
<feature type="binding site" evidence="1">
    <location>
        <position position="412"/>
    </location>
    <ligand>
        <name>Mn(2+)</name>
        <dbReference type="ChEBI" id="CHEBI:29035"/>
        <label>2</label>
    </ligand>
</feature>
<dbReference type="SUPFAM" id="SSF53187">
    <property type="entry name" value="Zn-dependent exopeptidases"/>
    <property type="match status" value="1"/>
</dbReference>
<proteinExistence type="predicted"/>
<dbReference type="NCBIfam" id="TIGR01891">
    <property type="entry name" value="amidohydrolases"/>
    <property type="match status" value="1"/>
</dbReference>
<dbReference type="Gene3D" id="3.40.630.10">
    <property type="entry name" value="Zn peptidases"/>
    <property type="match status" value="1"/>
</dbReference>
<dbReference type="SUPFAM" id="SSF55031">
    <property type="entry name" value="Bacterial exopeptidase dimerisation domain"/>
    <property type="match status" value="1"/>
</dbReference>
<sequence length="443" mass="47151">MNRAGQREASLTDNANASRQEDVAAPEARLRSGGDHALAAMLDYVGTLHDELVAIRRDLHRHPELLYNIDRTASIVIRLLQEWGIEVEQGVGPHFGKGVVGSLRGECGEGPTIILRADMDALPITELNETEYRSSIEGVMHACGHDAHTAMLLGAAKTLAANRTAFAGEIRFVFQPAEEGALPSPLDGRLLSGGRDMIDAGILKGVDRCYALHVWPELEAGTAGVHAHYAMAASSHFHVTFHGTNGHHSTPHLAVDAIQMAASYIAAVNGMMAHGVNPTESAVLAFGTLEAGTAINAIAERSVIKGTFRAFDKATVAVIISGLERHAQAVALAYGGTYELALREGIAVANDAAAVQDAVREGGAVFGEANMRLLEQPSLAGEDFGWYLDRVPGAFVLIGCANPSRGLIEGLHRPRFDLDESILVQGARLFVRLAVQAEAAVYK</sequence>
<name>E0I7D8_9BACL</name>